<dbReference type="EMBL" id="LLVT01000001">
    <property type="protein sequence ID" value="KSW13371.1"/>
    <property type="molecule type" value="Genomic_DNA"/>
</dbReference>
<name>A0A0V8RZA9_9ACTO</name>
<reference evidence="3 4" key="1">
    <citation type="submission" date="2015-10" db="EMBL/GenBank/DDBJ databases">
        <title>Draft Genome of Actinomyces odontolyticus subsp. actinosynbacter strain XH001.</title>
        <authorList>
            <person name="Mclean J.S."/>
            <person name="He X."/>
        </authorList>
    </citation>
    <scope>NUCLEOTIDE SEQUENCE [LARGE SCALE GENOMIC DNA]</scope>
    <source>
        <strain evidence="3 4">XH001</strain>
    </source>
</reference>
<feature type="transmembrane region" description="Helical" evidence="2">
    <location>
        <begin position="74"/>
        <end position="93"/>
    </location>
</feature>
<proteinExistence type="predicted"/>
<accession>A0A0V8RZA9</accession>
<evidence type="ECO:0000313" key="4">
    <source>
        <dbReference type="Proteomes" id="UP000054686"/>
    </source>
</evidence>
<protein>
    <submittedName>
        <fullName evidence="3">Uncharacterized protein</fullName>
    </submittedName>
</protein>
<feature type="compositionally biased region" description="Acidic residues" evidence="1">
    <location>
        <begin position="129"/>
        <end position="138"/>
    </location>
</feature>
<evidence type="ECO:0000313" key="3">
    <source>
        <dbReference type="EMBL" id="KSW13371.1"/>
    </source>
</evidence>
<dbReference type="Proteomes" id="UP000054686">
    <property type="component" value="Unassembled WGS sequence"/>
</dbReference>
<feature type="transmembrane region" description="Helical" evidence="2">
    <location>
        <begin position="48"/>
        <end position="67"/>
    </location>
</feature>
<keyword evidence="2" id="KW-0472">Membrane</keyword>
<gene>
    <name evidence="3" type="ORF">APY09_03215</name>
</gene>
<comment type="caution">
    <text evidence="3">The sequence shown here is derived from an EMBL/GenBank/DDBJ whole genome shotgun (WGS) entry which is preliminary data.</text>
</comment>
<keyword evidence="2" id="KW-1133">Transmembrane helix</keyword>
<evidence type="ECO:0000256" key="2">
    <source>
        <dbReference type="SAM" id="Phobius"/>
    </source>
</evidence>
<evidence type="ECO:0000256" key="1">
    <source>
        <dbReference type="SAM" id="MobiDB-lite"/>
    </source>
</evidence>
<dbReference type="AlphaFoldDB" id="A0A0V8RZA9"/>
<sequence length="146" mass="16398">MLLGILALLFGTVILATWYIQTFTDTSYGKNSRFISTTFHAHPKSDAIGFPATGVVFIFAAIVIICNELKLPNLVINSLLILTLLVILISLIWRFSPLPIPRWADARYQYMKRHGMLDENGDPLPQFELSEDDEESADNDQGWGTP</sequence>
<keyword evidence="2" id="KW-0812">Transmembrane</keyword>
<feature type="region of interest" description="Disordered" evidence="1">
    <location>
        <begin position="122"/>
        <end position="146"/>
    </location>
</feature>
<organism evidence="3 4">
    <name type="scientific">Schaalia odontolytica</name>
    <dbReference type="NCBI Taxonomy" id="1660"/>
    <lineage>
        <taxon>Bacteria</taxon>
        <taxon>Bacillati</taxon>
        <taxon>Actinomycetota</taxon>
        <taxon>Actinomycetes</taxon>
        <taxon>Actinomycetales</taxon>
        <taxon>Actinomycetaceae</taxon>
        <taxon>Schaalia</taxon>
    </lineage>
</organism>